<dbReference type="OrthoDB" id="892893at2"/>
<evidence type="ECO:0000256" key="2">
    <source>
        <dbReference type="ARBA" id="ARBA00023172"/>
    </source>
</evidence>
<dbReference type="GO" id="GO:0006310">
    <property type="term" value="P:DNA recombination"/>
    <property type="evidence" value="ECO:0007669"/>
    <property type="project" value="UniProtKB-KW"/>
</dbReference>
<evidence type="ECO:0000313" key="5">
    <source>
        <dbReference type="Proteomes" id="UP000290545"/>
    </source>
</evidence>
<dbReference type="Gene3D" id="1.10.150.130">
    <property type="match status" value="1"/>
</dbReference>
<dbReference type="InterPro" id="IPR011010">
    <property type="entry name" value="DNA_brk_join_enz"/>
</dbReference>
<dbReference type="Proteomes" id="UP000290545">
    <property type="component" value="Unassembled WGS sequence"/>
</dbReference>
<dbReference type="Pfam" id="PF13102">
    <property type="entry name" value="Phage_int_SAM_5"/>
    <property type="match status" value="1"/>
</dbReference>
<dbReference type="CDD" id="cd01185">
    <property type="entry name" value="INTN1_C_like"/>
    <property type="match status" value="1"/>
</dbReference>
<keyword evidence="2" id="KW-0233">DNA recombination</keyword>
<name>A0A4Q1D0R2_9BACT</name>
<feature type="domain" description="Tyr recombinase" evidence="3">
    <location>
        <begin position="247"/>
        <end position="428"/>
    </location>
</feature>
<gene>
    <name evidence="4" type="ORF">ESB13_20210</name>
</gene>
<keyword evidence="1" id="KW-0238">DNA-binding</keyword>
<protein>
    <recommendedName>
        <fullName evidence="3">Tyr recombinase domain-containing protein</fullName>
    </recommendedName>
</protein>
<accession>A0A4Q1D0R2</accession>
<keyword evidence="5" id="KW-1185">Reference proteome</keyword>
<evidence type="ECO:0000259" key="3">
    <source>
        <dbReference type="PROSITE" id="PS51898"/>
    </source>
</evidence>
<dbReference type="GO" id="GO:0003677">
    <property type="term" value="F:DNA binding"/>
    <property type="evidence" value="ECO:0007669"/>
    <property type="project" value="UniProtKB-KW"/>
</dbReference>
<dbReference type="PROSITE" id="PS51898">
    <property type="entry name" value="TYR_RECOMBINASE"/>
    <property type="match status" value="1"/>
</dbReference>
<dbReference type="Gene3D" id="1.10.443.10">
    <property type="entry name" value="Intergrase catalytic core"/>
    <property type="match status" value="1"/>
</dbReference>
<dbReference type="SUPFAM" id="SSF56349">
    <property type="entry name" value="DNA breaking-rejoining enzymes"/>
    <property type="match status" value="1"/>
</dbReference>
<evidence type="ECO:0000313" key="4">
    <source>
        <dbReference type="EMBL" id="RXK81262.1"/>
    </source>
</evidence>
<sequence length="445" mass="52153">MRTDKSFSIDFIIRKDKKDKTEGYLFARVTVDGENTEISLKEKIKVADWDSKSETVKGRGREAKSINDWIDDVRFKLKESRKALEVGRFRVTCNCVKDHYEGKHISQKPPESGHTMKELFRFHEKIEGNVKGDDMVNKIGETDEEEIQGEQRAKLKGGTLKNYVTTEKYVDNFLQHKYKKKDIDLFEFDYQAALELESYIRKYPLKKHDPCLGNGVYKHMERVIKMFGMAADMHWIKFNPFDAYVVKKKKIVRQRLTVEYFVFIENSTFHIDRLNFVRDLFIFDCYLGVSYVDLMALSDYHFEEIEGYLFCTIYRQKSVELAGIPVPQMAKKIMEKYRNTSAAKERGKIFPYISNKDFNNSLKIIGGILNLPLELDTRKARAFFAREVNLKNGVPLETVSKMMGHTKISTTKNIYADVDEEKIIEDTAHVQDRFNRKKEKYLKVV</sequence>
<evidence type="ECO:0000256" key="1">
    <source>
        <dbReference type="ARBA" id="ARBA00023125"/>
    </source>
</evidence>
<dbReference type="GO" id="GO:0015074">
    <property type="term" value="P:DNA integration"/>
    <property type="evidence" value="ECO:0007669"/>
    <property type="project" value="InterPro"/>
</dbReference>
<dbReference type="InterPro" id="IPR013762">
    <property type="entry name" value="Integrase-like_cat_sf"/>
</dbReference>
<proteinExistence type="predicted"/>
<dbReference type="InterPro" id="IPR035386">
    <property type="entry name" value="Arm-DNA-bind_5"/>
</dbReference>
<dbReference type="RefSeq" id="WP_129005516.1">
    <property type="nucleotide sequence ID" value="NZ_SDHZ01000004.1"/>
</dbReference>
<dbReference type="Pfam" id="PF00589">
    <property type="entry name" value="Phage_integrase"/>
    <property type="match status" value="1"/>
</dbReference>
<dbReference type="InterPro" id="IPR002104">
    <property type="entry name" value="Integrase_catalytic"/>
</dbReference>
<reference evidence="4 5" key="1">
    <citation type="submission" date="2019-01" db="EMBL/GenBank/DDBJ databases">
        <title>Filimonas sp. strain TTM-71.</title>
        <authorList>
            <person name="Chen W.-M."/>
        </authorList>
    </citation>
    <scope>NUCLEOTIDE SEQUENCE [LARGE SCALE GENOMIC DNA]</scope>
    <source>
        <strain evidence="4 5">TTM-71</strain>
    </source>
</reference>
<dbReference type="AlphaFoldDB" id="A0A4Q1D0R2"/>
<dbReference type="Pfam" id="PF17293">
    <property type="entry name" value="Arm-DNA-bind_5"/>
    <property type="match status" value="1"/>
</dbReference>
<dbReference type="InterPro" id="IPR025269">
    <property type="entry name" value="SAM-like_dom"/>
</dbReference>
<comment type="caution">
    <text evidence="4">The sequence shown here is derived from an EMBL/GenBank/DDBJ whole genome shotgun (WGS) entry which is preliminary data.</text>
</comment>
<dbReference type="InterPro" id="IPR010998">
    <property type="entry name" value="Integrase_recombinase_N"/>
</dbReference>
<organism evidence="4 5">
    <name type="scientific">Filimonas effusa</name>
    <dbReference type="NCBI Taxonomy" id="2508721"/>
    <lineage>
        <taxon>Bacteria</taxon>
        <taxon>Pseudomonadati</taxon>
        <taxon>Bacteroidota</taxon>
        <taxon>Chitinophagia</taxon>
        <taxon>Chitinophagales</taxon>
        <taxon>Chitinophagaceae</taxon>
        <taxon>Filimonas</taxon>
    </lineage>
</organism>
<dbReference type="EMBL" id="SDHZ01000004">
    <property type="protein sequence ID" value="RXK81262.1"/>
    <property type="molecule type" value="Genomic_DNA"/>
</dbReference>